<comment type="caution">
    <text evidence="1">The sequence shown here is derived from an EMBL/GenBank/DDBJ whole genome shotgun (WGS) entry which is preliminary data.</text>
</comment>
<evidence type="ECO:0000313" key="1">
    <source>
        <dbReference type="EMBL" id="CAI2360142.1"/>
    </source>
</evidence>
<gene>
    <name evidence="1" type="ORF">ECRASSUSDP1_LOCUS1440</name>
</gene>
<name>A0AAD1U439_EUPCR</name>
<sequence length="179" mass="20781">METEKKNETLKILKEMCAYLGLELADIDEIESLAPFNPTTAQPQEDTAIKILAEFLPKYDRFQNLLEVASYIKMRNSKRDKVFSTTLIDTKKAAQYLILVNGLPGGQKIDFEFTPTYIKFEIRTKTPEIDPKEEISKDQIHQILSYHLEEQTKLYTTIATCFQKGNCMEPEDVLRYSHY</sequence>
<organism evidence="1 2">
    <name type="scientific">Euplotes crassus</name>
    <dbReference type="NCBI Taxonomy" id="5936"/>
    <lineage>
        <taxon>Eukaryota</taxon>
        <taxon>Sar</taxon>
        <taxon>Alveolata</taxon>
        <taxon>Ciliophora</taxon>
        <taxon>Intramacronucleata</taxon>
        <taxon>Spirotrichea</taxon>
        <taxon>Hypotrichia</taxon>
        <taxon>Euplotida</taxon>
        <taxon>Euplotidae</taxon>
        <taxon>Moneuplotes</taxon>
    </lineage>
</organism>
<dbReference type="Proteomes" id="UP001295684">
    <property type="component" value="Unassembled WGS sequence"/>
</dbReference>
<reference evidence="1" key="1">
    <citation type="submission" date="2023-07" db="EMBL/GenBank/DDBJ databases">
        <authorList>
            <consortium name="AG Swart"/>
            <person name="Singh M."/>
            <person name="Singh A."/>
            <person name="Seah K."/>
            <person name="Emmerich C."/>
        </authorList>
    </citation>
    <scope>NUCLEOTIDE SEQUENCE</scope>
    <source>
        <strain evidence="1">DP1</strain>
    </source>
</reference>
<proteinExistence type="predicted"/>
<accession>A0AAD1U439</accession>
<keyword evidence="2" id="KW-1185">Reference proteome</keyword>
<dbReference type="EMBL" id="CAMPGE010001362">
    <property type="protein sequence ID" value="CAI2360142.1"/>
    <property type="molecule type" value="Genomic_DNA"/>
</dbReference>
<dbReference type="AlphaFoldDB" id="A0AAD1U439"/>
<evidence type="ECO:0000313" key="2">
    <source>
        <dbReference type="Proteomes" id="UP001295684"/>
    </source>
</evidence>
<protein>
    <submittedName>
        <fullName evidence="1">Uncharacterized protein</fullName>
    </submittedName>
</protein>